<proteinExistence type="predicted"/>
<sequence>MKNLVKQIRFPALEDILSFAQNVAETSGRWVNWQIIRGMRHVWWETDWDVLSRWAQSIIETEERLREITQRETFVKKNIHRFHNGSDEAAKLVLPDFIEELIALDHEYTRLERIYDTLLAGCPVGPIKSGYLWIRKQPQWHLRNEWLRQDCARRGGCCGRQCKCCEKPPDPMRKKGWGHCTAKCACCNDVLEDGFRLTERNRRTLQPEFDLTVYPWSDYSREMFRAYIWSLE</sequence>
<dbReference type="Proteomes" id="UP000030686">
    <property type="component" value="Unassembled WGS sequence"/>
</dbReference>
<reference evidence="1" key="1">
    <citation type="journal article" date="2014" name="Nat. Commun.">
        <title>Multiple recent horizontal transfers of a large genomic region in cheese making fungi.</title>
        <authorList>
            <person name="Cheeseman K."/>
            <person name="Ropars J."/>
            <person name="Renault P."/>
            <person name="Dupont J."/>
            <person name="Gouzy J."/>
            <person name="Branca A."/>
            <person name="Abraham A.L."/>
            <person name="Ceppi M."/>
            <person name="Conseiller E."/>
            <person name="Debuchy R."/>
            <person name="Malagnac F."/>
            <person name="Goarin A."/>
            <person name="Silar P."/>
            <person name="Lacoste S."/>
            <person name="Sallet E."/>
            <person name="Bensimon A."/>
            <person name="Giraud T."/>
            <person name="Brygoo Y."/>
        </authorList>
    </citation>
    <scope>NUCLEOTIDE SEQUENCE [LARGE SCALE GENOMIC DNA]</scope>
    <source>
        <strain evidence="1">FM164</strain>
    </source>
</reference>
<accession>W6PQP6</accession>
<evidence type="ECO:0000313" key="1">
    <source>
        <dbReference type="EMBL" id="CDM26518.1"/>
    </source>
</evidence>
<dbReference type="OrthoDB" id="4440408at2759"/>
<keyword evidence="2" id="KW-1185">Reference proteome</keyword>
<organism evidence="1 2">
    <name type="scientific">Penicillium roqueforti (strain FM164)</name>
    <dbReference type="NCBI Taxonomy" id="1365484"/>
    <lineage>
        <taxon>Eukaryota</taxon>
        <taxon>Fungi</taxon>
        <taxon>Dikarya</taxon>
        <taxon>Ascomycota</taxon>
        <taxon>Pezizomycotina</taxon>
        <taxon>Eurotiomycetes</taxon>
        <taxon>Eurotiomycetidae</taxon>
        <taxon>Eurotiales</taxon>
        <taxon>Aspergillaceae</taxon>
        <taxon>Penicillium</taxon>
    </lineage>
</organism>
<dbReference type="OMA" id="REMFRAY"/>
<name>W6PQP6_PENRF</name>
<dbReference type="EMBL" id="HG792015">
    <property type="protein sequence ID" value="CDM26518.1"/>
    <property type="molecule type" value="Genomic_DNA"/>
</dbReference>
<dbReference type="AlphaFoldDB" id="W6PQP6"/>
<dbReference type="STRING" id="1365484.W6PQP6"/>
<protein>
    <submittedName>
        <fullName evidence="1">Genomic scaffold, ProqFM164S01</fullName>
    </submittedName>
</protein>
<gene>
    <name evidence="1" type="ORF">PROQFM164_S01g000327</name>
</gene>
<evidence type="ECO:0000313" key="2">
    <source>
        <dbReference type="Proteomes" id="UP000030686"/>
    </source>
</evidence>